<sequence>MVWKLTGLTCFSCLAQGQPILVLTSMLCHFGSIGRLTYKVDHSTMAAAAWPEEEFVCSVCLETLRDPATLPCGHTYCLFCIQGHWDRNEAKGQFNCPQCRQVFTPRPSLAKSTVLVEAMEKLRRKGIQEYPYLSISSAPPSMSIYLEVCADTGLRQGGMFPQLPVVSPRLCPQHQRPLELYCHDDKECVCDKCWRHGHKGHRVVKPEEEWNKRRRELVPMQAETQRRIQEMEKELKEFPQTAQLHKSSVQALQKEGVELFSELVKSVELMGTQVGELLCAHEASMGSRTEGHIHKLEQELAQFRRKDQELSRLASMQDHICFLKNIFTLEPLTHNGGREGVGLGEEALVSEIQTVMAELRDGLQDLCKSSMAKIFRTVNDASLRPSQLFNGQAAGNGASTDNDQVASQNAASEVQSNPQLNTVNEVTSTNSLPQPPLPPTGPQVNQVTTVGLANPELKTRKEMLKFHFNLTFDPNTAYRHLKLADGGRKATLKAEKQNQPEHPDRFIYWRQILCREPLAGSPYYWETEWTGQKITIGVAYRDLDRKEADDSSRLGYNKHSWSLNWSGTGFSMWHAGKETQLGSTKARRLGVYLDQHEGVLAFYRISNNQAHLIHSLQTVFTGPLYPGFRFWSGVGASVTLCQLD</sequence>
<feature type="chain" id="PRO_5021456722" description="Tripartite motif containing 65" evidence="8">
    <location>
        <begin position="18"/>
        <end position="644"/>
    </location>
</feature>
<dbReference type="SMART" id="SM00589">
    <property type="entry name" value="PRY"/>
    <property type="match status" value="1"/>
</dbReference>
<dbReference type="Pfam" id="PF13765">
    <property type="entry name" value="PRY"/>
    <property type="match status" value="1"/>
</dbReference>
<dbReference type="Ensembl" id="ENSHHUT00000034464.1">
    <property type="protein sequence ID" value="ENSHHUP00000033117.1"/>
    <property type="gene ID" value="ENSHHUG00000020951.1"/>
</dbReference>
<dbReference type="InterPro" id="IPR006574">
    <property type="entry name" value="PRY"/>
</dbReference>
<dbReference type="InterPro" id="IPR001870">
    <property type="entry name" value="B30.2/SPRY"/>
</dbReference>
<dbReference type="SUPFAM" id="SSF57850">
    <property type="entry name" value="RING/U-box"/>
    <property type="match status" value="1"/>
</dbReference>
<dbReference type="GeneTree" id="ENSGT00940000162978"/>
<proteinExistence type="predicted"/>
<evidence type="ECO:0000256" key="4">
    <source>
        <dbReference type="ARBA" id="ARBA00022833"/>
    </source>
</evidence>
<evidence type="ECO:0000259" key="10">
    <source>
        <dbReference type="PROSITE" id="PS50119"/>
    </source>
</evidence>
<dbReference type="InterPro" id="IPR001841">
    <property type="entry name" value="Znf_RING"/>
</dbReference>
<name>A0A4W5M455_9TELE</name>
<dbReference type="SUPFAM" id="SSF57845">
    <property type="entry name" value="B-box zinc-binding domain"/>
    <property type="match status" value="1"/>
</dbReference>
<dbReference type="PANTHER" id="PTHR25465:SF14">
    <property type="entry name" value="E3 UBIQUITIN-PROTEIN LIGASE TRIM65"/>
    <property type="match status" value="1"/>
</dbReference>
<evidence type="ECO:0000259" key="11">
    <source>
        <dbReference type="PROSITE" id="PS50188"/>
    </source>
</evidence>
<dbReference type="PANTHER" id="PTHR25465">
    <property type="entry name" value="B-BOX DOMAIN CONTAINING"/>
    <property type="match status" value="1"/>
</dbReference>
<keyword evidence="3 6" id="KW-0863">Zinc-finger</keyword>
<dbReference type="InterPro" id="IPR013320">
    <property type="entry name" value="ConA-like_dom_sf"/>
</dbReference>
<evidence type="ECO:0000256" key="8">
    <source>
        <dbReference type="SAM" id="SignalP"/>
    </source>
</evidence>
<evidence type="ECO:0000313" key="12">
    <source>
        <dbReference type="Ensembl" id="ENSHHUP00000033117.1"/>
    </source>
</evidence>
<protein>
    <recommendedName>
        <fullName evidence="14">Tripartite motif containing 65</fullName>
    </recommendedName>
</protein>
<evidence type="ECO:0000256" key="2">
    <source>
        <dbReference type="ARBA" id="ARBA00022723"/>
    </source>
</evidence>
<dbReference type="InterPro" id="IPR017907">
    <property type="entry name" value="Znf_RING_CS"/>
</dbReference>
<dbReference type="GO" id="GO:0045087">
    <property type="term" value="P:innate immune response"/>
    <property type="evidence" value="ECO:0007669"/>
    <property type="project" value="UniProtKB-KW"/>
</dbReference>
<dbReference type="AlphaFoldDB" id="A0A4W5M455"/>
<dbReference type="InterPro" id="IPR013083">
    <property type="entry name" value="Znf_RING/FYVE/PHD"/>
</dbReference>
<accession>A0A4W5M455</accession>
<evidence type="ECO:0008006" key="14">
    <source>
        <dbReference type="Google" id="ProtNLM"/>
    </source>
</evidence>
<keyword evidence="5" id="KW-0391">Immunity</keyword>
<dbReference type="SMART" id="SM00184">
    <property type="entry name" value="RING"/>
    <property type="match status" value="1"/>
</dbReference>
<keyword evidence="4" id="KW-0862">Zinc</keyword>
<evidence type="ECO:0000259" key="9">
    <source>
        <dbReference type="PROSITE" id="PS50089"/>
    </source>
</evidence>
<feature type="signal peptide" evidence="8">
    <location>
        <begin position="1"/>
        <end position="17"/>
    </location>
</feature>
<dbReference type="PROSITE" id="PS00518">
    <property type="entry name" value="ZF_RING_1"/>
    <property type="match status" value="1"/>
</dbReference>
<evidence type="ECO:0000256" key="1">
    <source>
        <dbReference type="ARBA" id="ARBA00022588"/>
    </source>
</evidence>
<feature type="domain" description="B30.2/SPRY" evidence="11">
    <location>
        <begin position="450"/>
        <end position="644"/>
    </location>
</feature>
<dbReference type="GO" id="GO:0005737">
    <property type="term" value="C:cytoplasm"/>
    <property type="evidence" value="ECO:0007669"/>
    <property type="project" value="UniProtKB-ARBA"/>
</dbReference>
<dbReference type="Gene3D" id="3.30.160.60">
    <property type="entry name" value="Classic Zinc Finger"/>
    <property type="match status" value="1"/>
</dbReference>
<dbReference type="Pfam" id="PF00643">
    <property type="entry name" value="zf-B_box"/>
    <property type="match status" value="1"/>
</dbReference>
<dbReference type="Pfam" id="PF25600">
    <property type="entry name" value="TRIM_CC"/>
    <property type="match status" value="1"/>
</dbReference>
<dbReference type="PROSITE" id="PS50188">
    <property type="entry name" value="B302_SPRY"/>
    <property type="match status" value="1"/>
</dbReference>
<feature type="domain" description="RING-type" evidence="9">
    <location>
        <begin position="57"/>
        <end position="100"/>
    </location>
</feature>
<dbReference type="Gene3D" id="2.60.120.920">
    <property type="match status" value="1"/>
</dbReference>
<dbReference type="InterPro" id="IPR043136">
    <property type="entry name" value="B30.2/SPRY_sf"/>
</dbReference>
<dbReference type="Pfam" id="PF00622">
    <property type="entry name" value="SPRY"/>
    <property type="match status" value="1"/>
</dbReference>
<keyword evidence="13" id="KW-1185">Reference proteome</keyword>
<feature type="compositionally biased region" description="Polar residues" evidence="7">
    <location>
        <begin position="397"/>
        <end position="431"/>
    </location>
</feature>
<keyword evidence="8" id="KW-0732">Signal</keyword>
<evidence type="ECO:0000256" key="7">
    <source>
        <dbReference type="SAM" id="MobiDB-lite"/>
    </source>
</evidence>
<dbReference type="SMART" id="SM00449">
    <property type="entry name" value="SPRY"/>
    <property type="match status" value="1"/>
</dbReference>
<dbReference type="InterPro" id="IPR051051">
    <property type="entry name" value="E3_ubiq-ligase_TRIM/RNF"/>
</dbReference>
<keyword evidence="2" id="KW-0479">Metal-binding</keyword>
<reference evidence="13" key="1">
    <citation type="submission" date="2018-06" db="EMBL/GenBank/DDBJ databases">
        <title>Genome assembly of Danube salmon.</title>
        <authorList>
            <person name="Macqueen D.J."/>
            <person name="Gundappa M.K."/>
        </authorList>
    </citation>
    <scope>NUCLEOTIDE SEQUENCE [LARGE SCALE GENOMIC DNA]</scope>
</reference>
<dbReference type="InterPro" id="IPR058030">
    <property type="entry name" value="TRIM8/14/16/25/29/45/65_CC"/>
</dbReference>
<organism evidence="12 13">
    <name type="scientific">Hucho hucho</name>
    <name type="common">huchen</name>
    <dbReference type="NCBI Taxonomy" id="62062"/>
    <lineage>
        <taxon>Eukaryota</taxon>
        <taxon>Metazoa</taxon>
        <taxon>Chordata</taxon>
        <taxon>Craniata</taxon>
        <taxon>Vertebrata</taxon>
        <taxon>Euteleostomi</taxon>
        <taxon>Actinopterygii</taxon>
        <taxon>Neopterygii</taxon>
        <taxon>Teleostei</taxon>
        <taxon>Protacanthopterygii</taxon>
        <taxon>Salmoniformes</taxon>
        <taxon>Salmonidae</taxon>
        <taxon>Salmoninae</taxon>
        <taxon>Hucho</taxon>
    </lineage>
</organism>
<dbReference type="Gene3D" id="3.30.40.10">
    <property type="entry name" value="Zinc/RING finger domain, C3HC4 (zinc finger)"/>
    <property type="match status" value="1"/>
</dbReference>
<dbReference type="SUPFAM" id="SSF49899">
    <property type="entry name" value="Concanavalin A-like lectins/glucanases"/>
    <property type="match status" value="1"/>
</dbReference>
<dbReference type="CDD" id="cd16040">
    <property type="entry name" value="SPRY_PRY_SNTX"/>
    <property type="match status" value="1"/>
</dbReference>
<dbReference type="STRING" id="62062.ENSHHUP00000033117"/>
<dbReference type="SMART" id="SM00336">
    <property type="entry name" value="BBOX"/>
    <property type="match status" value="1"/>
</dbReference>
<evidence type="ECO:0000256" key="6">
    <source>
        <dbReference type="PROSITE-ProRule" id="PRU00024"/>
    </source>
</evidence>
<evidence type="ECO:0000256" key="3">
    <source>
        <dbReference type="ARBA" id="ARBA00022771"/>
    </source>
</evidence>
<reference evidence="12" key="2">
    <citation type="submission" date="2025-08" db="UniProtKB">
        <authorList>
            <consortium name="Ensembl"/>
        </authorList>
    </citation>
    <scope>IDENTIFICATION</scope>
</reference>
<feature type="domain" description="B box-type" evidence="10">
    <location>
        <begin position="166"/>
        <end position="206"/>
    </location>
</feature>
<dbReference type="PROSITE" id="PS50089">
    <property type="entry name" value="ZF_RING_2"/>
    <property type="match status" value="1"/>
</dbReference>
<feature type="region of interest" description="Disordered" evidence="7">
    <location>
        <begin position="389"/>
        <end position="446"/>
    </location>
</feature>
<dbReference type="GO" id="GO:0008270">
    <property type="term" value="F:zinc ion binding"/>
    <property type="evidence" value="ECO:0007669"/>
    <property type="project" value="UniProtKB-KW"/>
</dbReference>
<dbReference type="PROSITE" id="PS50119">
    <property type="entry name" value="ZF_BBOX"/>
    <property type="match status" value="1"/>
</dbReference>
<dbReference type="Pfam" id="PF15227">
    <property type="entry name" value="zf-C3HC4_4"/>
    <property type="match status" value="1"/>
</dbReference>
<dbReference type="InterPro" id="IPR003879">
    <property type="entry name" value="Butyrophylin_SPRY"/>
</dbReference>
<dbReference type="InterPro" id="IPR003877">
    <property type="entry name" value="SPRY_dom"/>
</dbReference>
<dbReference type="CDD" id="cd19769">
    <property type="entry name" value="Bbox2_TRIM16-like"/>
    <property type="match status" value="1"/>
</dbReference>
<keyword evidence="1" id="KW-0399">Innate immunity</keyword>
<dbReference type="InterPro" id="IPR000315">
    <property type="entry name" value="Znf_B-box"/>
</dbReference>
<dbReference type="Proteomes" id="UP000314982">
    <property type="component" value="Unassembled WGS sequence"/>
</dbReference>
<evidence type="ECO:0000313" key="13">
    <source>
        <dbReference type="Proteomes" id="UP000314982"/>
    </source>
</evidence>
<dbReference type="PRINTS" id="PR01407">
    <property type="entry name" value="BUTYPHLNCDUF"/>
</dbReference>
<reference evidence="12" key="3">
    <citation type="submission" date="2025-09" db="UniProtKB">
        <authorList>
            <consortium name="Ensembl"/>
        </authorList>
    </citation>
    <scope>IDENTIFICATION</scope>
</reference>
<evidence type="ECO:0000256" key="5">
    <source>
        <dbReference type="ARBA" id="ARBA00022859"/>
    </source>
</evidence>